<evidence type="ECO:0000256" key="4">
    <source>
        <dbReference type="SAM" id="MobiDB-lite"/>
    </source>
</evidence>
<dbReference type="InterPro" id="IPR027417">
    <property type="entry name" value="P-loop_NTPase"/>
</dbReference>
<evidence type="ECO:0000256" key="1">
    <source>
        <dbReference type="ARBA" id="ARBA00022741"/>
    </source>
</evidence>
<evidence type="ECO:0000259" key="6">
    <source>
        <dbReference type="PROSITE" id="PS50110"/>
    </source>
</evidence>
<organism evidence="7 8">
    <name type="scientific">Microlunatus parietis</name>
    <dbReference type="NCBI Taxonomy" id="682979"/>
    <lineage>
        <taxon>Bacteria</taxon>
        <taxon>Bacillati</taxon>
        <taxon>Actinomycetota</taxon>
        <taxon>Actinomycetes</taxon>
        <taxon>Propionibacteriales</taxon>
        <taxon>Propionibacteriaceae</taxon>
        <taxon>Microlunatus</taxon>
    </lineage>
</organism>
<evidence type="ECO:0000313" key="8">
    <source>
        <dbReference type="Proteomes" id="UP000569914"/>
    </source>
</evidence>
<gene>
    <name evidence="7" type="ORF">BKA15_006231</name>
</gene>
<evidence type="ECO:0000256" key="3">
    <source>
        <dbReference type="PROSITE-ProRule" id="PRU00169"/>
    </source>
</evidence>
<comment type="caution">
    <text evidence="7">The sequence shown here is derived from an EMBL/GenBank/DDBJ whole genome shotgun (WGS) entry which is preliminary data.</text>
</comment>
<dbReference type="PANTHER" id="PTHR43384:SF6">
    <property type="entry name" value="SEPTUM SITE-DETERMINING PROTEIN MIND HOMOLOG, CHLOROPLASTIC"/>
    <property type="match status" value="1"/>
</dbReference>
<name>A0A7Y9IDU4_9ACTN</name>
<feature type="transmembrane region" description="Helical" evidence="5">
    <location>
        <begin position="452"/>
        <end position="476"/>
    </location>
</feature>
<keyword evidence="2" id="KW-0067">ATP-binding</keyword>
<dbReference type="Pfam" id="PF06564">
    <property type="entry name" value="CBP_BcsQ"/>
    <property type="match status" value="1"/>
</dbReference>
<dbReference type="AlphaFoldDB" id="A0A7Y9IDU4"/>
<accession>A0A7Y9IDU4</accession>
<dbReference type="SUPFAM" id="SSF52172">
    <property type="entry name" value="CheY-like"/>
    <property type="match status" value="1"/>
</dbReference>
<protein>
    <submittedName>
        <fullName evidence="7">Pilus assembly protein CpaE</fullName>
    </submittedName>
</protein>
<keyword evidence="1" id="KW-0547">Nucleotide-binding</keyword>
<proteinExistence type="predicted"/>
<dbReference type="Gene3D" id="3.40.50.300">
    <property type="entry name" value="P-loop containing nucleotide triphosphate hydrolases"/>
    <property type="match status" value="1"/>
</dbReference>
<dbReference type="PROSITE" id="PS50110">
    <property type="entry name" value="RESPONSE_REGULATORY"/>
    <property type="match status" value="1"/>
</dbReference>
<dbReference type="GO" id="GO:0051782">
    <property type="term" value="P:negative regulation of cell division"/>
    <property type="evidence" value="ECO:0007669"/>
    <property type="project" value="TreeGrafter"/>
</dbReference>
<dbReference type="InterPro" id="IPR001789">
    <property type="entry name" value="Sig_transdc_resp-reg_receiver"/>
</dbReference>
<dbReference type="InterPro" id="IPR011006">
    <property type="entry name" value="CheY-like_superfamily"/>
</dbReference>
<dbReference type="GO" id="GO:0005524">
    <property type="term" value="F:ATP binding"/>
    <property type="evidence" value="ECO:0007669"/>
    <property type="project" value="UniProtKB-KW"/>
</dbReference>
<dbReference type="GO" id="GO:0016887">
    <property type="term" value="F:ATP hydrolysis activity"/>
    <property type="evidence" value="ECO:0007669"/>
    <property type="project" value="TreeGrafter"/>
</dbReference>
<evidence type="ECO:0000256" key="5">
    <source>
        <dbReference type="SAM" id="Phobius"/>
    </source>
</evidence>
<keyword evidence="8" id="KW-1185">Reference proteome</keyword>
<keyword evidence="5" id="KW-0812">Transmembrane</keyword>
<dbReference type="InterPro" id="IPR050625">
    <property type="entry name" value="ParA/MinD_ATPase"/>
</dbReference>
<dbReference type="GO" id="GO:0009898">
    <property type="term" value="C:cytoplasmic side of plasma membrane"/>
    <property type="evidence" value="ECO:0007669"/>
    <property type="project" value="TreeGrafter"/>
</dbReference>
<reference evidence="7 8" key="1">
    <citation type="submission" date="2020-07" db="EMBL/GenBank/DDBJ databases">
        <title>Sequencing the genomes of 1000 actinobacteria strains.</title>
        <authorList>
            <person name="Klenk H.-P."/>
        </authorList>
    </citation>
    <scope>NUCLEOTIDE SEQUENCE [LARGE SCALE GENOMIC DNA]</scope>
    <source>
        <strain evidence="7 8">DSM 22083</strain>
    </source>
</reference>
<keyword evidence="5" id="KW-1133">Transmembrane helix</keyword>
<sequence>MIKAVVAIADQVIVQELRSRLDQSEHEVEVVFVAESTQETLSAVIRHRPSLLFVHDQLGPAAAMPMIRELTLRHPGLAVLVVTSNPNVDAYRSAMDADARGVLDYPFGLEEVDHRLSAVIEWGASMSQALAGAQAAETGNGSAGGRVIAVAGAKGGLGTTIIATHLAWDVVRQVKGMRVCLVDLDVEKGDVPSYLDVSHRVSLADLAKISEDLTARAVADTVVVHNSGLHLLLAPTEIRETELITPASVRQIVAQLRRLYQLVIIDTGSAVTATQAAAVESADQTLQVVSADVPALRSARRQVVFWESLGVVSPDNVRVVVNRFQRRSEIQQDTVDLLVLGERSEVLIPDLDRGLERAGNSRTPAEVRNAVWWKSLRRIGQELGVTSRRTVVPAAAAGPNGTQPPAEAGPPAVPVAPAAGLVPGAASPGTANGRPNARANGEAGQVTVENVVLFPFALIVLVLCLQVVLLGLSFVWSGVAADAAARAVSIGADPVAAARDVVPGPMADQVVVDRDGPRVVVRVRTPLLMGDGVTRTVTVDVDHAVVEEPR</sequence>
<dbReference type="PANTHER" id="PTHR43384">
    <property type="entry name" value="SEPTUM SITE-DETERMINING PROTEIN MIND HOMOLOG, CHLOROPLASTIC-RELATED"/>
    <property type="match status" value="1"/>
</dbReference>
<evidence type="ECO:0000256" key="2">
    <source>
        <dbReference type="ARBA" id="ARBA00022840"/>
    </source>
</evidence>
<dbReference type="InterPro" id="IPR017746">
    <property type="entry name" value="Cellulose_synthase_operon_BcsQ"/>
</dbReference>
<feature type="domain" description="Response regulatory" evidence="6">
    <location>
        <begin position="3"/>
        <end position="120"/>
    </location>
</feature>
<feature type="compositionally biased region" description="Low complexity" evidence="4">
    <location>
        <begin position="419"/>
        <end position="429"/>
    </location>
</feature>
<dbReference type="Gene3D" id="3.40.50.2300">
    <property type="match status" value="1"/>
</dbReference>
<feature type="region of interest" description="Disordered" evidence="4">
    <location>
        <begin position="419"/>
        <end position="439"/>
    </location>
</feature>
<dbReference type="RefSeq" id="WP_179757494.1">
    <property type="nucleotide sequence ID" value="NZ_JACCBU010000001.1"/>
</dbReference>
<dbReference type="EMBL" id="JACCBU010000001">
    <property type="protein sequence ID" value="NYE74902.1"/>
    <property type="molecule type" value="Genomic_DNA"/>
</dbReference>
<evidence type="ECO:0000313" key="7">
    <source>
        <dbReference type="EMBL" id="NYE74902.1"/>
    </source>
</evidence>
<comment type="caution">
    <text evidence="3">Lacks conserved residue(s) required for the propagation of feature annotation.</text>
</comment>
<dbReference type="SUPFAM" id="SSF52540">
    <property type="entry name" value="P-loop containing nucleoside triphosphate hydrolases"/>
    <property type="match status" value="1"/>
</dbReference>
<dbReference type="GO" id="GO:0000160">
    <property type="term" value="P:phosphorelay signal transduction system"/>
    <property type="evidence" value="ECO:0007669"/>
    <property type="project" value="InterPro"/>
</dbReference>
<dbReference type="GO" id="GO:0005829">
    <property type="term" value="C:cytosol"/>
    <property type="evidence" value="ECO:0007669"/>
    <property type="project" value="TreeGrafter"/>
</dbReference>
<keyword evidence="5" id="KW-0472">Membrane</keyword>
<dbReference type="Proteomes" id="UP000569914">
    <property type="component" value="Unassembled WGS sequence"/>
</dbReference>